<name>A0A2H3LC88_9CHLR</name>
<feature type="binding site" evidence="6">
    <location>
        <position position="38"/>
    </location>
    <ligand>
        <name>S-adenosyl-L-methionine</name>
        <dbReference type="ChEBI" id="CHEBI:59789"/>
    </ligand>
</feature>
<evidence type="ECO:0000256" key="1">
    <source>
        <dbReference type="ARBA" id="ARBA00010396"/>
    </source>
</evidence>
<comment type="caution">
    <text evidence="7">The sequence shown here is derived from an EMBL/GenBank/DDBJ whole genome shotgun (WGS) entry which is preliminary data.</text>
</comment>
<dbReference type="InterPro" id="IPR023397">
    <property type="entry name" value="SAM-dep_MeTrfase_MraW_recog"/>
</dbReference>
<dbReference type="PANTHER" id="PTHR11265:SF0">
    <property type="entry name" value="12S RRNA N4-METHYLCYTIDINE METHYLTRANSFERASE"/>
    <property type="match status" value="1"/>
</dbReference>
<dbReference type="EC" id="2.1.1.199" evidence="6"/>
<keyword evidence="4 6" id="KW-0808">Transferase</keyword>
<dbReference type="OrthoDB" id="9806637at2"/>
<evidence type="ECO:0000256" key="3">
    <source>
        <dbReference type="ARBA" id="ARBA00022603"/>
    </source>
</evidence>
<comment type="similarity">
    <text evidence="1 6">Belongs to the methyltransferase superfamily. RsmH family.</text>
</comment>
<protein>
    <recommendedName>
        <fullName evidence="6">Ribosomal RNA small subunit methyltransferase H</fullName>
        <ecNumber evidence="6">2.1.1.199</ecNumber>
    </recommendedName>
    <alternativeName>
        <fullName evidence="6">16S rRNA m(4)C1402 methyltransferase</fullName>
    </alternativeName>
    <alternativeName>
        <fullName evidence="6">rRNA (cytosine-N(4)-)-methyltransferase RsmH</fullName>
    </alternativeName>
</protein>
<comment type="subcellular location">
    <subcellularLocation>
        <location evidence="6">Cytoplasm</location>
    </subcellularLocation>
</comment>
<dbReference type="HAMAP" id="MF_01007">
    <property type="entry name" value="16SrRNA_methyltr_H"/>
    <property type="match status" value="1"/>
</dbReference>
<dbReference type="PIRSF" id="PIRSF004486">
    <property type="entry name" value="MraW"/>
    <property type="match status" value="1"/>
</dbReference>
<evidence type="ECO:0000256" key="5">
    <source>
        <dbReference type="ARBA" id="ARBA00022691"/>
    </source>
</evidence>
<keyword evidence="5 6" id="KW-0949">S-adenosyl-L-methionine</keyword>
<dbReference type="NCBIfam" id="TIGR00006">
    <property type="entry name" value="16S rRNA (cytosine(1402)-N(4))-methyltransferase RsmH"/>
    <property type="match status" value="1"/>
</dbReference>
<proteinExistence type="inferred from homology"/>
<dbReference type="AlphaFoldDB" id="A0A2H3LC88"/>
<dbReference type="SUPFAM" id="SSF53335">
    <property type="entry name" value="S-adenosyl-L-methionine-dependent methyltransferases"/>
    <property type="match status" value="1"/>
</dbReference>
<dbReference type="Pfam" id="PF01795">
    <property type="entry name" value="Methyltransf_5"/>
    <property type="match status" value="1"/>
</dbReference>
<dbReference type="GO" id="GO:0071424">
    <property type="term" value="F:rRNA (cytosine-N4-)-methyltransferase activity"/>
    <property type="evidence" value="ECO:0007669"/>
    <property type="project" value="UniProtKB-UniRule"/>
</dbReference>
<comment type="function">
    <text evidence="6">Specifically methylates the N4 position of cytidine in position 1402 (C1402) of 16S rRNA.</text>
</comment>
<feature type="binding site" evidence="6">
    <location>
        <position position="89"/>
    </location>
    <ligand>
        <name>S-adenosyl-L-methionine</name>
        <dbReference type="ChEBI" id="CHEBI:59789"/>
    </ligand>
</feature>
<dbReference type="PANTHER" id="PTHR11265">
    <property type="entry name" value="S-ADENOSYL-METHYLTRANSFERASE MRAW"/>
    <property type="match status" value="1"/>
</dbReference>
<dbReference type="FunFam" id="1.10.150.170:FF:000003">
    <property type="entry name" value="Ribosomal RNA small subunit methyltransferase H"/>
    <property type="match status" value="1"/>
</dbReference>
<dbReference type="InterPro" id="IPR029063">
    <property type="entry name" value="SAM-dependent_MTases_sf"/>
</dbReference>
<evidence type="ECO:0000256" key="4">
    <source>
        <dbReference type="ARBA" id="ARBA00022679"/>
    </source>
</evidence>
<evidence type="ECO:0000256" key="2">
    <source>
        <dbReference type="ARBA" id="ARBA00022552"/>
    </source>
</evidence>
<accession>A0A2H3LC88</accession>
<dbReference type="InterPro" id="IPR002903">
    <property type="entry name" value="RsmH"/>
</dbReference>
<dbReference type="RefSeq" id="WP_097650436.1">
    <property type="nucleotide sequence ID" value="NZ_LYXE01000009.1"/>
</dbReference>
<organism evidence="7 8">
    <name type="scientific">Candidatus Chloroploca asiatica</name>
    <dbReference type="NCBI Taxonomy" id="1506545"/>
    <lineage>
        <taxon>Bacteria</taxon>
        <taxon>Bacillati</taxon>
        <taxon>Chloroflexota</taxon>
        <taxon>Chloroflexia</taxon>
        <taxon>Chloroflexales</taxon>
        <taxon>Chloroflexineae</taxon>
        <taxon>Oscillochloridaceae</taxon>
        <taxon>Candidatus Chloroploca</taxon>
    </lineage>
</organism>
<evidence type="ECO:0000256" key="6">
    <source>
        <dbReference type="HAMAP-Rule" id="MF_01007"/>
    </source>
</evidence>
<dbReference type="EMBL" id="LYXE01000009">
    <property type="protein sequence ID" value="PDW01294.1"/>
    <property type="molecule type" value="Genomic_DNA"/>
</dbReference>
<dbReference type="Gene3D" id="3.40.50.150">
    <property type="entry name" value="Vaccinia Virus protein VP39"/>
    <property type="match status" value="1"/>
</dbReference>
<dbReference type="GO" id="GO:0070475">
    <property type="term" value="P:rRNA base methylation"/>
    <property type="evidence" value="ECO:0007669"/>
    <property type="project" value="UniProtKB-UniRule"/>
</dbReference>
<comment type="catalytic activity">
    <reaction evidence="6">
        <text>cytidine(1402) in 16S rRNA + S-adenosyl-L-methionine = N(4)-methylcytidine(1402) in 16S rRNA + S-adenosyl-L-homocysteine + H(+)</text>
        <dbReference type="Rhea" id="RHEA:42928"/>
        <dbReference type="Rhea" id="RHEA-COMP:10286"/>
        <dbReference type="Rhea" id="RHEA-COMP:10287"/>
        <dbReference type="ChEBI" id="CHEBI:15378"/>
        <dbReference type="ChEBI" id="CHEBI:57856"/>
        <dbReference type="ChEBI" id="CHEBI:59789"/>
        <dbReference type="ChEBI" id="CHEBI:74506"/>
        <dbReference type="ChEBI" id="CHEBI:82748"/>
        <dbReference type="EC" id="2.1.1.199"/>
    </reaction>
</comment>
<gene>
    <name evidence="6" type="primary">rsmH</name>
    <name evidence="7" type="ORF">A9Q02_07630</name>
</gene>
<feature type="binding site" evidence="6">
    <location>
        <begin position="18"/>
        <end position="20"/>
    </location>
    <ligand>
        <name>S-adenosyl-L-methionine</name>
        <dbReference type="ChEBI" id="CHEBI:59789"/>
    </ligand>
</feature>
<dbReference type="Gene3D" id="1.10.150.170">
    <property type="entry name" value="Putative methyltransferase TM0872, insert domain"/>
    <property type="match status" value="1"/>
</dbReference>
<feature type="binding site" evidence="6">
    <location>
        <position position="68"/>
    </location>
    <ligand>
        <name>S-adenosyl-L-methionine</name>
        <dbReference type="ChEBI" id="CHEBI:59789"/>
    </ligand>
</feature>
<reference evidence="7 8" key="1">
    <citation type="submission" date="2016-05" db="EMBL/GenBank/DDBJ databases">
        <authorList>
            <person name="Lavstsen T."/>
            <person name="Jespersen J.S."/>
        </authorList>
    </citation>
    <scope>NUCLEOTIDE SEQUENCE [LARGE SCALE GENOMIC DNA]</scope>
    <source>
        <strain evidence="7 8">B7-9</strain>
    </source>
</reference>
<sequence>MLTPGPGSRFIDCTLGAGGHALALLTASQPDGHLLGLDADPIALARAHERLVAGGIATNQFHLCHGHFRDLTTLAEAVQLVNVDGILLDLGVSSYQLDTPERGFSFRADGPLDMRLDPTQGSTAAELIAELTEQQLADLIYRYGEERGSRRIARLIVERRRHTPITTTAALADLVIQALGRGGRDRIHPATRTFQALRIAVNDELEQLTSVLPQAVALLRSGGRLAVISFHSLEDRIVKQFFRDESGYGGSMNERTPRLRIITRKPIMAGPDECDANPRARSAKLRVAEKL</sequence>
<dbReference type="GO" id="GO:0005737">
    <property type="term" value="C:cytoplasm"/>
    <property type="evidence" value="ECO:0007669"/>
    <property type="project" value="UniProtKB-SubCell"/>
</dbReference>
<keyword evidence="3 6" id="KW-0489">Methyltransferase</keyword>
<dbReference type="SUPFAM" id="SSF81799">
    <property type="entry name" value="Putative methyltransferase TM0872, insert domain"/>
    <property type="match status" value="1"/>
</dbReference>
<feature type="binding site" evidence="6">
    <location>
        <position position="96"/>
    </location>
    <ligand>
        <name>S-adenosyl-L-methionine</name>
        <dbReference type="ChEBI" id="CHEBI:59789"/>
    </ligand>
</feature>
<keyword evidence="2 6" id="KW-0698">rRNA processing</keyword>
<keyword evidence="6" id="KW-0963">Cytoplasm</keyword>
<keyword evidence="8" id="KW-1185">Reference proteome</keyword>
<dbReference type="Proteomes" id="UP000220922">
    <property type="component" value="Unassembled WGS sequence"/>
</dbReference>
<evidence type="ECO:0000313" key="7">
    <source>
        <dbReference type="EMBL" id="PDW01294.1"/>
    </source>
</evidence>
<evidence type="ECO:0000313" key="8">
    <source>
        <dbReference type="Proteomes" id="UP000220922"/>
    </source>
</evidence>